<comment type="caution">
    <text evidence="2">The sequence shown here is derived from an EMBL/GenBank/DDBJ whole genome shotgun (WGS) entry which is preliminary data.</text>
</comment>
<dbReference type="EMBL" id="BCNO01000001">
    <property type="protein sequence ID" value="GAQ94932.1"/>
    <property type="molecule type" value="Genomic_DNA"/>
</dbReference>
<dbReference type="AlphaFoldDB" id="A0A0U9HQ29"/>
<evidence type="ECO:0000313" key="3">
    <source>
        <dbReference type="Proteomes" id="UP000054976"/>
    </source>
</evidence>
<evidence type="ECO:0000256" key="1">
    <source>
        <dbReference type="SAM" id="Phobius"/>
    </source>
</evidence>
<evidence type="ECO:0008006" key="4">
    <source>
        <dbReference type="Google" id="ProtNLM"/>
    </source>
</evidence>
<feature type="transmembrane region" description="Helical" evidence="1">
    <location>
        <begin position="136"/>
        <end position="153"/>
    </location>
</feature>
<keyword evidence="1" id="KW-1133">Transmembrane helix</keyword>
<dbReference type="Proteomes" id="UP000054976">
    <property type="component" value="Unassembled WGS sequence"/>
</dbReference>
<dbReference type="STRING" id="86166.TAGGR_11127"/>
<feature type="transmembrane region" description="Helical" evidence="1">
    <location>
        <begin position="12"/>
        <end position="31"/>
    </location>
</feature>
<proteinExistence type="predicted"/>
<accession>A0A0U9HQ29</accession>
<dbReference type="OrthoDB" id="9782432at2"/>
<dbReference type="InterPro" id="IPR038354">
    <property type="entry name" value="VKOR_sf"/>
</dbReference>
<keyword evidence="1" id="KW-0812">Transmembrane</keyword>
<sequence>MPKIKILNFYPVFYVAGFIIVLTEFILHIHGKSICTTQGCRIVESFVKGGDLILLISGLALFITLIFVSLYKFPPKIQPLIEYFHSGILILALSVEGYLLGFQSFVVREFCIFCITVFGIILLSCLFRLIRKRFEIIYAFSCFISIFLITYFVNPEIGQIPSSQYVLIYSKECQHCEEVIQFCKTHSISVQAIEAKEITGALRTLKIQHVPVLFCDEGATKKFIIGQDNIKEYLLSNISQKDIQEGFCPIFEKEKCQ</sequence>
<dbReference type="RefSeq" id="WP_059176338.1">
    <property type="nucleotide sequence ID" value="NZ_BCNO01000001.1"/>
</dbReference>
<feature type="transmembrane region" description="Helical" evidence="1">
    <location>
        <begin position="52"/>
        <end position="71"/>
    </location>
</feature>
<protein>
    <recommendedName>
        <fullName evidence="4">Vitamin K epoxide reductase domain-containing protein</fullName>
    </recommendedName>
</protein>
<keyword evidence="1" id="KW-0472">Membrane</keyword>
<keyword evidence="3" id="KW-1185">Reference proteome</keyword>
<name>A0A0U9HQ29_9BACT</name>
<evidence type="ECO:0000313" key="2">
    <source>
        <dbReference type="EMBL" id="GAQ94932.1"/>
    </source>
</evidence>
<reference evidence="3" key="1">
    <citation type="submission" date="2016-01" db="EMBL/GenBank/DDBJ databases">
        <title>Draft genome sequence of Thermodesulfovibrio aggregans strain TGE-P1.</title>
        <authorList>
            <person name="Sekiguchi Y."/>
            <person name="Ohashi A."/>
            <person name="Matsuura N."/>
            <person name="Tourlousse M.D."/>
        </authorList>
    </citation>
    <scope>NUCLEOTIDE SEQUENCE [LARGE SCALE GENOMIC DNA]</scope>
    <source>
        <strain evidence="3">TGE-P1</strain>
    </source>
</reference>
<organism evidence="2 3">
    <name type="scientific">Thermodesulfovibrio aggregans</name>
    <dbReference type="NCBI Taxonomy" id="86166"/>
    <lineage>
        <taxon>Bacteria</taxon>
        <taxon>Pseudomonadati</taxon>
        <taxon>Nitrospirota</taxon>
        <taxon>Thermodesulfovibrionia</taxon>
        <taxon>Thermodesulfovibrionales</taxon>
        <taxon>Thermodesulfovibrionaceae</taxon>
        <taxon>Thermodesulfovibrio</taxon>
    </lineage>
</organism>
<feature type="transmembrane region" description="Helical" evidence="1">
    <location>
        <begin position="110"/>
        <end position="130"/>
    </location>
</feature>
<feature type="transmembrane region" description="Helical" evidence="1">
    <location>
        <begin position="83"/>
        <end position="101"/>
    </location>
</feature>
<dbReference type="Gene3D" id="1.20.1440.130">
    <property type="entry name" value="VKOR domain"/>
    <property type="match status" value="1"/>
</dbReference>
<gene>
    <name evidence="2" type="ORF">TAGGR_11127</name>
</gene>